<organism evidence="2 3">
    <name type="scientific">Urinicoccus massiliensis</name>
    <dbReference type="NCBI Taxonomy" id="1723382"/>
    <lineage>
        <taxon>Bacteria</taxon>
        <taxon>Bacillati</taxon>
        <taxon>Bacillota</taxon>
        <taxon>Tissierellia</taxon>
        <taxon>Tissierellales</taxon>
        <taxon>Peptoniphilaceae</taxon>
        <taxon>Urinicoccus</taxon>
    </lineage>
</organism>
<keyword evidence="1" id="KW-0812">Transmembrane</keyword>
<proteinExistence type="predicted"/>
<comment type="caution">
    <text evidence="2">The sequence shown here is derived from an EMBL/GenBank/DDBJ whole genome shotgun (WGS) entry which is preliminary data.</text>
</comment>
<feature type="transmembrane region" description="Helical" evidence="1">
    <location>
        <begin position="47"/>
        <end position="65"/>
    </location>
</feature>
<dbReference type="Proteomes" id="UP000377798">
    <property type="component" value="Unassembled WGS sequence"/>
</dbReference>
<evidence type="ECO:0000313" key="2">
    <source>
        <dbReference type="EMBL" id="VFB17447.1"/>
    </source>
</evidence>
<dbReference type="RefSeq" id="WP_072470154.1">
    <property type="nucleotide sequence ID" value="NZ_CAACYI010000001.1"/>
</dbReference>
<reference evidence="2 3" key="1">
    <citation type="submission" date="2019-02" db="EMBL/GenBank/DDBJ databases">
        <authorList>
            <consortium name="Pathogen Informatics"/>
        </authorList>
    </citation>
    <scope>NUCLEOTIDE SEQUENCE [LARGE SCALE GENOMIC DNA]</scope>
    <source>
        <strain evidence="2 3">3012STDY7089603</strain>
    </source>
</reference>
<name>A0A8H2M6K8_9FIRM</name>
<accession>A0A8H2M6K8</accession>
<sequence length="90" mass="10075">MDKLFFLINYGIQNILLGLNILLFALYGYDKLKASVHGWRISEKTLLLMGALGGGLGGFIGMFLFRHKTRKSYFYIANLIGCVLASLLLD</sequence>
<keyword evidence="1" id="KW-0472">Membrane</keyword>
<dbReference type="EMBL" id="CAACYI010000001">
    <property type="protein sequence ID" value="VFB17447.1"/>
    <property type="molecule type" value="Genomic_DNA"/>
</dbReference>
<keyword evidence="1" id="KW-1133">Transmembrane helix</keyword>
<protein>
    <submittedName>
        <fullName evidence="2">Protein of uncharacterized function (DUF1294)</fullName>
    </submittedName>
</protein>
<keyword evidence="3" id="KW-1185">Reference proteome</keyword>
<dbReference type="Pfam" id="PF06961">
    <property type="entry name" value="DUF1294"/>
    <property type="match status" value="1"/>
</dbReference>
<gene>
    <name evidence="2" type="ORF">NCTC13150_02040</name>
</gene>
<feature type="transmembrane region" description="Helical" evidence="1">
    <location>
        <begin position="72"/>
        <end position="89"/>
    </location>
</feature>
<evidence type="ECO:0000313" key="3">
    <source>
        <dbReference type="Proteomes" id="UP000377798"/>
    </source>
</evidence>
<evidence type="ECO:0000256" key="1">
    <source>
        <dbReference type="SAM" id="Phobius"/>
    </source>
</evidence>
<dbReference type="AlphaFoldDB" id="A0A8H2M6K8"/>
<dbReference type="InterPro" id="IPR010718">
    <property type="entry name" value="DUF1294"/>
</dbReference>
<feature type="transmembrane region" description="Helical" evidence="1">
    <location>
        <begin position="7"/>
        <end position="27"/>
    </location>
</feature>